<dbReference type="GO" id="GO:0005789">
    <property type="term" value="C:endoplasmic reticulum membrane"/>
    <property type="evidence" value="ECO:0007669"/>
    <property type="project" value="UniProtKB-SubCell"/>
</dbReference>
<dbReference type="InterPro" id="IPR004299">
    <property type="entry name" value="MBOAT_fam"/>
</dbReference>
<comment type="subcellular location">
    <subcellularLocation>
        <location evidence="1 10">Endoplasmic reticulum membrane</location>
        <topology evidence="1 10">Multi-pass membrane protein</topology>
    </subcellularLocation>
</comment>
<feature type="transmembrane region" description="Helical" evidence="12">
    <location>
        <begin position="71"/>
        <end position="92"/>
    </location>
</feature>
<dbReference type="Proteomes" id="UP000187209">
    <property type="component" value="Unassembled WGS sequence"/>
</dbReference>
<evidence type="ECO:0000313" key="14">
    <source>
        <dbReference type="Proteomes" id="UP000187209"/>
    </source>
</evidence>
<dbReference type="PIRSF" id="PIRSF000439">
    <property type="entry name" value="Oat_ACAT_DAG_ARE"/>
    <property type="match status" value="1"/>
</dbReference>
<gene>
    <name evidence="13" type="ORF">SteCoe_29767</name>
</gene>
<dbReference type="OrthoDB" id="10039049at2759"/>
<evidence type="ECO:0000256" key="6">
    <source>
        <dbReference type="ARBA" id="ARBA00022824"/>
    </source>
</evidence>
<reference evidence="13 14" key="1">
    <citation type="submission" date="2016-11" db="EMBL/GenBank/DDBJ databases">
        <title>The macronuclear genome of Stentor coeruleus: a giant cell with tiny introns.</title>
        <authorList>
            <person name="Slabodnick M."/>
            <person name="Ruby J.G."/>
            <person name="Reiff S.B."/>
            <person name="Swart E.C."/>
            <person name="Gosai S."/>
            <person name="Prabakaran S."/>
            <person name="Witkowska E."/>
            <person name="Larue G.E."/>
            <person name="Fisher S."/>
            <person name="Freeman R.M."/>
            <person name="Gunawardena J."/>
            <person name="Chu W."/>
            <person name="Stover N.A."/>
            <person name="Gregory B.D."/>
            <person name="Nowacki M."/>
            <person name="Derisi J."/>
            <person name="Roy S.W."/>
            <person name="Marshall W.F."/>
            <person name="Sood P."/>
        </authorList>
    </citation>
    <scope>NUCLEOTIDE SEQUENCE [LARGE SCALE GENOMIC DNA]</scope>
    <source>
        <strain evidence="13">WM001</strain>
    </source>
</reference>
<evidence type="ECO:0000313" key="13">
    <source>
        <dbReference type="EMBL" id="OMJ71910.1"/>
    </source>
</evidence>
<feature type="transmembrane region" description="Helical" evidence="12">
    <location>
        <begin position="33"/>
        <end position="51"/>
    </location>
</feature>
<dbReference type="GO" id="GO:0004144">
    <property type="term" value="F:diacylglycerol O-acyltransferase activity"/>
    <property type="evidence" value="ECO:0007669"/>
    <property type="project" value="TreeGrafter"/>
</dbReference>
<sequence>MAHASTRSLLVNVHTKENISLLSTEAQSPNYRGLLNLGAIILIVANFRLIVENIMKYGFLLQNPSEFIKDYISLPCIISWLGNIFPCSFAYLLEAKLAHKIPQYSTRIIQFLIQCYLLITPLWVISYYKVHFIPAFFLLSYHLIVSLKIYSFGSIMYEARDAYSTKEYLNYPAEFKEVIAKYPNFTNFTHFCYFLFYPTLCFQFHYPRTERIRKTWLFKRSCEWIISNSLMLILIQQYLTPLVKNTIKVLEEENVNYVSLLERQLKLALPFLYLWIIFFYSVFQCQLNVLSEITRFADREFYKEWWNSRTLGEYWKTWNIPVHSWMLRHVYFPMVNKKYGKTFSLFVTFFLSAVAHEYMISGACRILTYWAFIALMSQIPMIVIGDIFKKQLEKSQIGNVIFWVSFCMIGQPIAVTIYAYQAYLSSKT</sequence>
<feature type="active site" evidence="11">
    <location>
        <position position="356"/>
    </location>
</feature>
<keyword evidence="8 10" id="KW-0472">Membrane</keyword>
<dbReference type="PANTHER" id="PTHR10408:SF7">
    <property type="entry name" value="DIACYLGLYCEROL O-ACYLTRANSFERASE 1"/>
    <property type="match status" value="1"/>
</dbReference>
<evidence type="ECO:0000256" key="3">
    <source>
        <dbReference type="ARBA" id="ARBA00009010"/>
    </source>
</evidence>
<evidence type="ECO:0000256" key="1">
    <source>
        <dbReference type="ARBA" id="ARBA00004477"/>
    </source>
</evidence>
<feature type="transmembrane region" description="Helical" evidence="12">
    <location>
        <begin position="366"/>
        <end position="388"/>
    </location>
</feature>
<feature type="transmembrane region" description="Helical" evidence="12">
    <location>
        <begin position="267"/>
        <end position="290"/>
    </location>
</feature>
<organism evidence="13 14">
    <name type="scientific">Stentor coeruleus</name>
    <dbReference type="NCBI Taxonomy" id="5963"/>
    <lineage>
        <taxon>Eukaryota</taxon>
        <taxon>Sar</taxon>
        <taxon>Alveolata</taxon>
        <taxon>Ciliophora</taxon>
        <taxon>Postciliodesmatophora</taxon>
        <taxon>Heterotrichea</taxon>
        <taxon>Heterotrichida</taxon>
        <taxon>Stentoridae</taxon>
        <taxon>Stentor</taxon>
    </lineage>
</organism>
<comment type="caution">
    <text evidence="13">The sequence shown here is derived from an EMBL/GenBank/DDBJ whole genome shotgun (WGS) entry which is preliminary data.</text>
</comment>
<dbReference type="InterPro" id="IPR014371">
    <property type="entry name" value="Oat_ACAT_DAG_ARE"/>
</dbReference>
<feature type="transmembrane region" description="Helical" evidence="12">
    <location>
        <begin position="342"/>
        <end position="360"/>
    </location>
</feature>
<comment type="similarity">
    <text evidence="3 10">Belongs to the membrane-bound acyltransferase family. Sterol o-acyltransferase subfamily.</text>
</comment>
<dbReference type="GO" id="GO:0019432">
    <property type="term" value="P:triglyceride biosynthetic process"/>
    <property type="evidence" value="ECO:0007669"/>
    <property type="project" value="TreeGrafter"/>
</dbReference>
<dbReference type="Pfam" id="PF03062">
    <property type="entry name" value="MBOAT"/>
    <property type="match status" value="1"/>
</dbReference>
<name>A0A1R2B5K5_9CILI</name>
<dbReference type="PANTHER" id="PTHR10408">
    <property type="entry name" value="STEROL O-ACYLTRANSFERASE"/>
    <property type="match status" value="1"/>
</dbReference>
<protein>
    <recommendedName>
        <fullName evidence="10">O-acyltransferase</fullName>
    </recommendedName>
</protein>
<accession>A0A1R2B5K5</accession>
<evidence type="ECO:0000256" key="5">
    <source>
        <dbReference type="ARBA" id="ARBA00022692"/>
    </source>
</evidence>
<feature type="transmembrane region" description="Helical" evidence="12">
    <location>
        <begin position="104"/>
        <end position="125"/>
    </location>
</feature>
<comment type="pathway">
    <text evidence="2">Lipid metabolism.</text>
</comment>
<keyword evidence="9 10" id="KW-0012">Acyltransferase</keyword>
<feature type="transmembrane region" description="Helical" evidence="12">
    <location>
        <begin position="131"/>
        <end position="150"/>
    </location>
</feature>
<evidence type="ECO:0000256" key="12">
    <source>
        <dbReference type="SAM" id="Phobius"/>
    </source>
</evidence>
<keyword evidence="7 12" id="KW-1133">Transmembrane helix</keyword>
<feature type="transmembrane region" description="Helical" evidence="12">
    <location>
        <begin position="400"/>
        <end position="420"/>
    </location>
</feature>
<keyword evidence="4 10" id="KW-0808">Transferase</keyword>
<evidence type="ECO:0000256" key="9">
    <source>
        <dbReference type="ARBA" id="ARBA00023315"/>
    </source>
</evidence>
<evidence type="ECO:0000256" key="4">
    <source>
        <dbReference type="ARBA" id="ARBA00022679"/>
    </source>
</evidence>
<keyword evidence="6 10" id="KW-0256">Endoplasmic reticulum</keyword>
<keyword evidence="14" id="KW-1185">Reference proteome</keyword>
<keyword evidence="5 12" id="KW-0812">Transmembrane</keyword>
<evidence type="ECO:0000256" key="2">
    <source>
        <dbReference type="ARBA" id="ARBA00005189"/>
    </source>
</evidence>
<evidence type="ECO:0000256" key="11">
    <source>
        <dbReference type="PIRSR" id="PIRSR000439-1"/>
    </source>
</evidence>
<proteinExistence type="inferred from homology"/>
<feature type="transmembrane region" description="Helical" evidence="12">
    <location>
        <begin position="221"/>
        <end position="239"/>
    </location>
</feature>
<evidence type="ECO:0000256" key="8">
    <source>
        <dbReference type="ARBA" id="ARBA00023136"/>
    </source>
</evidence>
<evidence type="ECO:0000256" key="7">
    <source>
        <dbReference type="ARBA" id="ARBA00022989"/>
    </source>
</evidence>
<dbReference type="AlphaFoldDB" id="A0A1R2B5K5"/>
<dbReference type="EMBL" id="MPUH01000946">
    <property type="protein sequence ID" value="OMJ71910.1"/>
    <property type="molecule type" value="Genomic_DNA"/>
</dbReference>
<evidence type="ECO:0000256" key="10">
    <source>
        <dbReference type="PIRNR" id="PIRNR000439"/>
    </source>
</evidence>